<dbReference type="InterPro" id="IPR011852">
    <property type="entry name" value="TRAP_TAXI"/>
</dbReference>
<name>A0A1F6GA59_9PROT</name>
<comment type="caution">
    <text evidence="1">The sequence shown here is derived from an EMBL/GenBank/DDBJ whole genome shotgun (WGS) entry which is preliminary data.</text>
</comment>
<dbReference type="AlphaFoldDB" id="A0A1F6GA59"/>
<protein>
    <submittedName>
        <fullName evidence="1">C4-dicarboxylate ABC transporter substrate-binding protein</fullName>
    </submittedName>
</protein>
<dbReference type="PANTHER" id="PTHR42941:SF1">
    <property type="entry name" value="SLL1037 PROTEIN"/>
    <property type="match status" value="1"/>
</dbReference>
<dbReference type="SUPFAM" id="SSF53850">
    <property type="entry name" value="Periplasmic binding protein-like II"/>
    <property type="match status" value="1"/>
</dbReference>
<evidence type="ECO:0000313" key="1">
    <source>
        <dbReference type="EMBL" id="OGG95007.1"/>
    </source>
</evidence>
<dbReference type="Proteomes" id="UP000178449">
    <property type="component" value="Unassembled WGS sequence"/>
</dbReference>
<dbReference type="EMBL" id="MFNE01000030">
    <property type="protein sequence ID" value="OGG95007.1"/>
    <property type="molecule type" value="Genomic_DNA"/>
</dbReference>
<reference evidence="1 2" key="1">
    <citation type="journal article" date="2016" name="Nat. Commun.">
        <title>Thousands of microbial genomes shed light on interconnected biogeochemical processes in an aquifer system.</title>
        <authorList>
            <person name="Anantharaman K."/>
            <person name="Brown C.T."/>
            <person name="Hug L.A."/>
            <person name="Sharon I."/>
            <person name="Castelle C.J."/>
            <person name="Probst A.J."/>
            <person name="Thomas B.C."/>
            <person name="Singh A."/>
            <person name="Wilkins M.J."/>
            <person name="Karaoz U."/>
            <person name="Brodie E.L."/>
            <person name="Williams K.H."/>
            <person name="Hubbard S.S."/>
            <person name="Banfield J.F."/>
        </authorList>
    </citation>
    <scope>NUCLEOTIDE SEQUENCE [LARGE SCALE GENOMIC DNA]</scope>
</reference>
<dbReference type="Pfam" id="PF16868">
    <property type="entry name" value="NMT1_3"/>
    <property type="match status" value="1"/>
</dbReference>
<dbReference type="CDD" id="cd13568">
    <property type="entry name" value="PBP2_TAXI_TRAP_like_3"/>
    <property type="match status" value="1"/>
</dbReference>
<dbReference type="Gene3D" id="3.40.190.10">
    <property type="entry name" value="Periplasmic binding protein-like II"/>
    <property type="match status" value="2"/>
</dbReference>
<dbReference type="NCBIfam" id="TIGR02122">
    <property type="entry name" value="TRAP_TAXI"/>
    <property type="match status" value="1"/>
</dbReference>
<dbReference type="PANTHER" id="PTHR42941">
    <property type="entry name" value="SLL1037 PROTEIN"/>
    <property type="match status" value="1"/>
</dbReference>
<organism evidence="1 2">
    <name type="scientific">Candidatus Lambdaproteobacteria bacterium RIFOXYD2_FULL_50_16</name>
    <dbReference type="NCBI Taxonomy" id="1817772"/>
    <lineage>
        <taxon>Bacteria</taxon>
        <taxon>Pseudomonadati</taxon>
        <taxon>Pseudomonadota</taxon>
        <taxon>Candidatus Lambdaproteobacteria</taxon>
    </lineage>
</organism>
<gene>
    <name evidence="1" type="ORF">A2527_06575</name>
</gene>
<proteinExistence type="predicted"/>
<evidence type="ECO:0000313" key="2">
    <source>
        <dbReference type="Proteomes" id="UP000178449"/>
    </source>
</evidence>
<dbReference type="STRING" id="1817772.A2527_06575"/>
<dbReference type="PROSITE" id="PS51257">
    <property type="entry name" value="PROKAR_LIPOPROTEIN"/>
    <property type="match status" value="1"/>
</dbReference>
<accession>A0A1F6GA59</accession>
<sequence length="327" mass="34973">MKNWVWLLSFLLIAAGCEKSGPAPRFFTIGTGGLSGVYYPVGQGIARLLNQGPGYFKATAQSTGGSVFNVNAVLGGDLDLGIAQSDRQYQAYHGLAEWQGLGPQTHLRSIAALHSEAVTLVASVNSGIQSPKDLKGKRVNLGNPGSGQLGNAQDLLETFGIGLEELDAQQIKAVEAPGLLQDERLDAFFYTVGHPNGNLKEASSGRIKVRLVPLSGPEIEALLTAKPFYAPTVIYKKHYPQAIGTEMIPTFGVKATLVASVALDEEVAYLLAKTLVENFEVLKALHPAFEGMTKQDLFLGLSAPLHKGAYRYYQEAGLTPPTRLAPP</sequence>